<reference evidence="9 10" key="1">
    <citation type="submission" date="2018-05" db="EMBL/GenBank/DDBJ databases">
        <title>Genomic Encyclopedia of Type Strains, Phase IV (KMG-IV): sequencing the most valuable type-strain genomes for metagenomic binning, comparative biology and taxonomic classification.</title>
        <authorList>
            <person name="Goeker M."/>
        </authorList>
    </citation>
    <scope>NUCLEOTIDE SEQUENCE [LARGE SCALE GENOMIC DNA]</scope>
    <source>
        <strain evidence="9 10">DSM 566</strain>
    </source>
</reference>
<dbReference type="Pfam" id="PF03176">
    <property type="entry name" value="MMPL"/>
    <property type="match status" value="1"/>
</dbReference>
<comment type="subcellular location">
    <subcellularLocation>
        <location evidence="1">Cell membrane</location>
        <topology evidence="1">Multi-pass membrane protein</topology>
    </subcellularLocation>
</comment>
<dbReference type="PANTHER" id="PTHR33406">
    <property type="entry name" value="MEMBRANE PROTEIN MJ1562-RELATED"/>
    <property type="match status" value="1"/>
</dbReference>
<dbReference type="Gene3D" id="1.20.1640.10">
    <property type="entry name" value="Multidrug efflux transporter AcrB transmembrane domain"/>
    <property type="match status" value="2"/>
</dbReference>
<feature type="transmembrane region" description="Helical" evidence="7">
    <location>
        <begin position="452"/>
        <end position="470"/>
    </location>
</feature>
<dbReference type="OrthoDB" id="9780358at2"/>
<gene>
    <name evidence="9" type="ORF">C7444_106155</name>
</gene>
<feature type="transmembrane region" description="Helical" evidence="7">
    <location>
        <begin position="277"/>
        <end position="295"/>
    </location>
</feature>
<evidence type="ECO:0000256" key="7">
    <source>
        <dbReference type="SAM" id="Phobius"/>
    </source>
</evidence>
<protein>
    <submittedName>
        <fullName evidence="9">Putative exporter</fullName>
    </submittedName>
</protein>
<sequence>MARSTVRRLLPVLLWLLLMLVAAGLASRTRVVADLSAFLPAAPTAEQRVLIEQLRSGATARLLLIGVRSDAPPAGTSTSTSTTTMPAEDPEAAALRTRVSRALGEALRRGGEFEAVHNGDTTAWQDSGPWFLAHRYLLSPAVTPERFTVEGLRAGIDDTLSLLGTPAGAMIKPLLWRDPTGEVAQMARSMLPAGAPRSEGGVWVSRQLPRAVLVATTRADGADLDGQARAQAGVRAAFEAVLAREPAARAAGLRLELSGPGVMAVQSRALIEAEVEWLARVGTVLMVLLLLLSFASLRALSVALLPVASGVLAGFVVVGLVFGQVHGFTLGFGTTLIGEAVDYAIYYLIQARGVQGAPGAGARHWLAHSWPTVRLGLWTSLAGFAALALSGFPGLAQLGVFSAAGLLAAAATTRWVLVRLAPDGATGQGLRPLMGRWMRAALHQLPRWRLPLWLLSAVALAGLCLAPSAWRGNLASMSPVSAAAMALDASLRADLGAADGGVLVAVEGPDEATVLERAEAAGARLDGLVDQGLLPGYDSPARWLPSPALQRQRQAGLPTAEVLRARLQQATEGGPLPAARLEAFITDVQAQRGAALITSASLAGTPLASAVQAQLTPGRAAADGQPARAWTALIHLHLPEAGAGRADPVPALRSALAGLPETRLVRIQPELDGLYGHYLHEALWQALAGAGLVVALLALHLRDGRRLLRVCAPLAASVVLVHAGLALAGVALGVLHLVGFLLVVAVGSNYALFFDQLRQQAGVEPDLEMLASLLIANLTLVLSFALLAGASMPALAAIGQVVAPGAALSLWLAAAFMAPRTAGRA</sequence>
<feature type="transmembrane region" description="Helical" evidence="7">
    <location>
        <begin position="370"/>
        <end position="389"/>
    </location>
</feature>
<dbReference type="SUPFAM" id="SSF82866">
    <property type="entry name" value="Multidrug efflux transporter AcrB transmembrane domain"/>
    <property type="match status" value="2"/>
</dbReference>
<name>A0A318H172_9BURK</name>
<accession>A0A318H172</accession>
<evidence type="ECO:0000256" key="6">
    <source>
        <dbReference type="SAM" id="MobiDB-lite"/>
    </source>
</evidence>
<feature type="transmembrane region" description="Helical" evidence="7">
    <location>
        <begin position="682"/>
        <end position="700"/>
    </location>
</feature>
<proteinExistence type="predicted"/>
<feature type="transmembrane region" description="Helical" evidence="7">
    <location>
        <begin position="734"/>
        <end position="755"/>
    </location>
</feature>
<dbReference type="RefSeq" id="WP_110400453.1">
    <property type="nucleotide sequence ID" value="NZ_QJJS01000006.1"/>
</dbReference>
<dbReference type="PANTHER" id="PTHR33406:SF13">
    <property type="entry name" value="MEMBRANE PROTEIN YDFJ"/>
    <property type="match status" value="1"/>
</dbReference>
<keyword evidence="3 7" id="KW-0812">Transmembrane</keyword>
<feature type="transmembrane region" description="Helical" evidence="7">
    <location>
        <begin position="794"/>
        <end position="818"/>
    </location>
</feature>
<dbReference type="GO" id="GO:0005886">
    <property type="term" value="C:plasma membrane"/>
    <property type="evidence" value="ECO:0007669"/>
    <property type="project" value="UniProtKB-SubCell"/>
</dbReference>
<keyword evidence="5 7" id="KW-0472">Membrane</keyword>
<evidence type="ECO:0000256" key="3">
    <source>
        <dbReference type="ARBA" id="ARBA00022692"/>
    </source>
</evidence>
<evidence type="ECO:0000256" key="5">
    <source>
        <dbReference type="ARBA" id="ARBA00023136"/>
    </source>
</evidence>
<keyword evidence="2" id="KW-1003">Cell membrane</keyword>
<feature type="transmembrane region" description="Helical" evidence="7">
    <location>
        <begin position="767"/>
        <end position="788"/>
    </location>
</feature>
<dbReference type="EMBL" id="QJJS01000006">
    <property type="protein sequence ID" value="PXW96634.1"/>
    <property type="molecule type" value="Genomic_DNA"/>
</dbReference>
<dbReference type="InterPro" id="IPR050545">
    <property type="entry name" value="Mycobact_MmpL"/>
</dbReference>
<feature type="transmembrane region" description="Helical" evidence="7">
    <location>
        <begin position="328"/>
        <end position="349"/>
    </location>
</feature>
<feature type="transmembrane region" description="Helical" evidence="7">
    <location>
        <begin position="302"/>
        <end position="322"/>
    </location>
</feature>
<feature type="domain" description="Membrane transport protein MMPL" evidence="8">
    <location>
        <begin position="225"/>
        <end position="414"/>
    </location>
</feature>
<evidence type="ECO:0000256" key="4">
    <source>
        <dbReference type="ARBA" id="ARBA00022989"/>
    </source>
</evidence>
<feature type="transmembrane region" description="Helical" evidence="7">
    <location>
        <begin position="395"/>
        <end position="417"/>
    </location>
</feature>
<evidence type="ECO:0000313" key="9">
    <source>
        <dbReference type="EMBL" id="PXW96634.1"/>
    </source>
</evidence>
<dbReference type="Proteomes" id="UP000247811">
    <property type="component" value="Unassembled WGS sequence"/>
</dbReference>
<organism evidence="9 10">
    <name type="scientific">Sphaerotilus hippei</name>
    <dbReference type="NCBI Taxonomy" id="744406"/>
    <lineage>
        <taxon>Bacteria</taxon>
        <taxon>Pseudomonadati</taxon>
        <taxon>Pseudomonadota</taxon>
        <taxon>Betaproteobacteria</taxon>
        <taxon>Burkholderiales</taxon>
        <taxon>Sphaerotilaceae</taxon>
        <taxon>Sphaerotilus</taxon>
    </lineage>
</organism>
<evidence type="ECO:0000259" key="8">
    <source>
        <dbReference type="Pfam" id="PF03176"/>
    </source>
</evidence>
<evidence type="ECO:0000256" key="1">
    <source>
        <dbReference type="ARBA" id="ARBA00004651"/>
    </source>
</evidence>
<evidence type="ECO:0000256" key="2">
    <source>
        <dbReference type="ARBA" id="ARBA00022475"/>
    </source>
</evidence>
<keyword evidence="10" id="KW-1185">Reference proteome</keyword>
<evidence type="ECO:0000313" key="10">
    <source>
        <dbReference type="Proteomes" id="UP000247811"/>
    </source>
</evidence>
<keyword evidence="4 7" id="KW-1133">Transmembrane helix</keyword>
<feature type="region of interest" description="Disordered" evidence="6">
    <location>
        <begin position="71"/>
        <end position="90"/>
    </location>
</feature>
<dbReference type="InterPro" id="IPR004869">
    <property type="entry name" value="MMPL_dom"/>
</dbReference>
<dbReference type="AlphaFoldDB" id="A0A318H172"/>
<comment type="caution">
    <text evidence="9">The sequence shown here is derived from an EMBL/GenBank/DDBJ whole genome shotgun (WGS) entry which is preliminary data.</text>
</comment>
<feature type="transmembrane region" description="Helical" evidence="7">
    <location>
        <begin position="707"/>
        <end position="728"/>
    </location>
</feature>